<dbReference type="EMBL" id="KB468109">
    <property type="protein sequence ID" value="PCH40661.1"/>
    <property type="molecule type" value="Genomic_DNA"/>
</dbReference>
<evidence type="ECO:0000313" key="2">
    <source>
        <dbReference type="Proteomes" id="UP000218811"/>
    </source>
</evidence>
<dbReference type="Proteomes" id="UP000218811">
    <property type="component" value="Unassembled WGS sequence"/>
</dbReference>
<organism evidence="1 2">
    <name type="scientific">Wolfiporia cocos (strain MD-104)</name>
    <name type="common">Brown rot fungus</name>
    <dbReference type="NCBI Taxonomy" id="742152"/>
    <lineage>
        <taxon>Eukaryota</taxon>
        <taxon>Fungi</taxon>
        <taxon>Dikarya</taxon>
        <taxon>Basidiomycota</taxon>
        <taxon>Agaricomycotina</taxon>
        <taxon>Agaricomycetes</taxon>
        <taxon>Polyporales</taxon>
        <taxon>Phaeolaceae</taxon>
        <taxon>Wolfiporia</taxon>
    </lineage>
</organism>
<keyword evidence="2" id="KW-1185">Reference proteome</keyword>
<gene>
    <name evidence="1" type="ORF">WOLCODRAFT_29702</name>
</gene>
<name>A0A2H3JFJ0_WOLCO</name>
<reference evidence="1 2" key="1">
    <citation type="journal article" date="2012" name="Science">
        <title>The Paleozoic origin of enzymatic lignin decomposition reconstructed from 31 fungal genomes.</title>
        <authorList>
            <person name="Floudas D."/>
            <person name="Binder M."/>
            <person name="Riley R."/>
            <person name="Barry K."/>
            <person name="Blanchette R.A."/>
            <person name="Henrissat B."/>
            <person name="Martinez A.T."/>
            <person name="Otillar R."/>
            <person name="Spatafora J.W."/>
            <person name="Yadav J.S."/>
            <person name="Aerts A."/>
            <person name="Benoit I."/>
            <person name="Boyd A."/>
            <person name="Carlson A."/>
            <person name="Copeland A."/>
            <person name="Coutinho P.M."/>
            <person name="de Vries R.P."/>
            <person name="Ferreira P."/>
            <person name="Findley K."/>
            <person name="Foster B."/>
            <person name="Gaskell J."/>
            <person name="Glotzer D."/>
            <person name="Gorecki P."/>
            <person name="Heitman J."/>
            <person name="Hesse C."/>
            <person name="Hori C."/>
            <person name="Igarashi K."/>
            <person name="Jurgens J.A."/>
            <person name="Kallen N."/>
            <person name="Kersten P."/>
            <person name="Kohler A."/>
            <person name="Kuees U."/>
            <person name="Kumar T.K.A."/>
            <person name="Kuo A."/>
            <person name="LaButti K."/>
            <person name="Larrondo L.F."/>
            <person name="Lindquist E."/>
            <person name="Ling A."/>
            <person name="Lombard V."/>
            <person name="Lucas S."/>
            <person name="Lundell T."/>
            <person name="Martin R."/>
            <person name="McLaughlin D.J."/>
            <person name="Morgenstern I."/>
            <person name="Morin E."/>
            <person name="Murat C."/>
            <person name="Nagy L.G."/>
            <person name="Nolan M."/>
            <person name="Ohm R.A."/>
            <person name="Patyshakuliyeva A."/>
            <person name="Rokas A."/>
            <person name="Ruiz-Duenas F.J."/>
            <person name="Sabat G."/>
            <person name="Salamov A."/>
            <person name="Samejima M."/>
            <person name="Schmutz J."/>
            <person name="Slot J.C."/>
            <person name="St John F."/>
            <person name="Stenlid J."/>
            <person name="Sun H."/>
            <person name="Sun S."/>
            <person name="Syed K."/>
            <person name="Tsang A."/>
            <person name="Wiebenga A."/>
            <person name="Young D."/>
            <person name="Pisabarro A."/>
            <person name="Eastwood D.C."/>
            <person name="Martin F."/>
            <person name="Cullen D."/>
            <person name="Grigoriev I.V."/>
            <person name="Hibbett D.S."/>
        </authorList>
    </citation>
    <scope>NUCLEOTIDE SEQUENCE [LARGE SCALE GENOMIC DNA]</scope>
    <source>
        <strain evidence="1 2">MD-104</strain>
    </source>
</reference>
<sequence length="95" mass="10099">MVRNQSSAQQCIACESAAPSAPSPPPSVSGFNWAAAGLAPPPACNSVSPAKHQNHEQPQYFWLCALISIDASFIGRVHTVSYRIVCTARTHYSAS</sequence>
<evidence type="ECO:0000313" key="1">
    <source>
        <dbReference type="EMBL" id="PCH40661.1"/>
    </source>
</evidence>
<dbReference type="AlphaFoldDB" id="A0A2H3JFJ0"/>
<accession>A0A2H3JFJ0</accession>
<proteinExistence type="predicted"/>
<protein>
    <submittedName>
        <fullName evidence="1">Uncharacterized protein</fullName>
    </submittedName>
</protein>